<evidence type="ECO:0000313" key="1">
    <source>
        <dbReference type="EMBL" id="KAK5862810.1"/>
    </source>
</evidence>
<protein>
    <submittedName>
        <fullName evidence="1">Uncharacterized protein</fullName>
    </submittedName>
</protein>
<keyword evidence="2" id="KW-1185">Reference proteome</keyword>
<sequence length="107" mass="12136">MAWRMWSKLCCGQKWLLLLFPFFLLFLAIFVMAMTLPRPLPCTDLDWRSSRALSSTGRSDPGPESWSHLQFLPTSSNSVTGPGNPLQKTHLKIQCKLGKLLVRTETT</sequence>
<organism evidence="1 2">
    <name type="scientific">Eleginops maclovinus</name>
    <name type="common">Patagonian blennie</name>
    <name type="synonym">Eleginus maclovinus</name>
    <dbReference type="NCBI Taxonomy" id="56733"/>
    <lineage>
        <taxon>Eukaryota</taxon>
        <taxon>Metazoa</taxon>
        <taxon>Chordata</taxon>
        <taxon>Craniata</taxon>
        <taxon>Vertebrata</taxon>
        <taxon>Euteleostomi</taxon>
        <taxon>Actinopterygii</taxon>
        <taxon>Neopterygii</taxon>
        <taxon>Teleostei</taxon>
        <taxon>Neoteleostei</taxon>
        <taxon>Acanthomorphata</taxon>
        <taxon>Eupercaria</taxon>
        <taxon>Perciformes</taxon>
        <taxon>Notothenioidei</taxon>
        <taxon>Eleginopidae</taxon>
        <taxon>Eleginops</taxon>
    </lineage>
</organism>
<comment type="caution">
    <text evidence="1">The sequence shown here is derived from an EMBL/GenBank/DDBJ whole genome shotgun (WGS) entry which is preliminary data.</text>
</comment>
<name>A0AAN7XN55_ELEMC</name>
<reference evidence="1 2" key="1">
    <citation type="journal article" date="2023" name="Genes (Basel)">
        <title>Chromosome-Level Genome Assembly and Circadian Gene Repertoire of the Patagonia Blennie Eleginops maclovinus-The Closest Ancestral Proxy of Antarctic Cryonotothenioids.</title>
        <authorList>
            <person name="Cheng C.C."/>
            <person name="Rivera-Colon A.G."/>
            <person name="Minhas B.F."/>
            <person name="Wilson L."/>
            <person name="Rayamajhi N."/>
            <person name="Vargas-Chacoff L."/>
            <person name="Catchen J.M."/>
        </authorList>
    </citation>
    <scope>NUCLEOTIDE SEQUENCE [LARGE SCALE GENOMIC DNA]</scope>
    <source>
        <strain evidence="1">JMC-PN-2008</strain>
    </source>
</reference>
<gene>
    <name evidence="1" type="ORF">PBY51_018170</name>
</gene>
<reference evidence="1 2" key="2">
    <citation type="journal article" date="2023" name="Mol. Biol. Evol.">
        <title>Genomics of Secondarily Temperate Adaptation in the Only Non-Antarctic Icefish.</title>
        <authorList>
            <person name="Rivera-Colon A.G."/>
            <person name="Rayamajhi N."/>
            <person name="Minhas B.F."/>
            <person name="Madrigal G."/>
            <person name="Bilyk K.T."/>
            <person name="Yoon V."/>
            <person name="Hune M."/>
            <person name="Gregory S."/>
            <person name="Cheng C.H.C."/>
            <person name="Catchen J.M."/>
        </authorList>
    </citation>
    <scope>NUCLEOTIDE SEQUENCE [LARGE SCALE GENOMIC DNA]</scope>
    <source>
        <strain evidence="1">JMC-PN-2008</strain>
    </source>
</reference>
<dbReference type="Proteomes" id="UP001346869">
    <property type="component" value="Unassembled WGS sequence"/>
</dbReference>
<accession>A0AAN7XN55</accession>
<dbReference type="AlphaFoldDB" id="A0AAN7XN55"/>
<dbReference type="EMBL" id="JAUZQC010000012">
    <property type="protein sequence ID" value="KAK5862810.1"/>
    <property type="molecule type" value="Genomic_DNA"/>
</dbReference>
<proteinExistence type="predicted"/>
<evidence type="ECO:0000313" key="2">
    <source>
        <dbReference type="Proteomes" id="UP001346869"/>
    </source>
</evidence>